<proteinExistence type="inferred from homology"/>
<dbReference type="PANTHER" id="PTHR42707:SF2">
    <property type="entry name" value="ACD11 DEHYDROGENASE"/>
    <property type="match status" value="1"/>
</dbReference>
<evidence type="ECO:0000313" key="8">
    <source>
        <dbReference type="Proteomes" id="UP001316803"/>
    </source>
</evidence>
<feature type="domain" description="Acyl-CoA dehydrogenase/oxidase C-terminal" evidence="5">
    <location>
        <begin position="458"/>
        <end position="529"/>
    </location>
</feature>
<keyword evidence="2 4" id="KW-0285">Flavoprotein</keyword>
<comment type="cofactor">
    <cofactor evidence="4">
        <name>FAD</name>
        <dbReference type="ChEBI" id="CHEBI:57692"/>
    </cofactor>
</comment>
<dbReference type="Proteomes" id="UP001316803">
    <property type="component" value="Unassembled WGS sequence"/>
</dbReference>
<dbReference type="AlphaFoldDB" id="A0AAN8EVK5"/>
<keyword evidence="4" id="KW-0560">Oxidoreductase</keyword>
<dbReference type="Pfam" id="PF02770">
    <property type="entry name" value="Acyl-CoA_dh_M"/>
    <property type="match status" value="1"/>
</dbReference>
<feature type="domain" description="Acyl-CoA oxidase/dehydrogenase middle" evidence="6">
    <location>
        <begin position="220"/>
        <end position="342"/>
    </location>
</feature>
<dbReference type="Gene3D" id="1.20.140.10">
    <property type="entry name" value="Butyryl-CoA Dehydrogenase, subunit A, domain 3"/>
    <property type="match status" value="1"/>
</dbReference>
<dbReference type="Pfam" id="PF00441">
    <property type="entry name" value="Acyl-CoA_dh_1"/>
    <property type="match status" value="1"/>
</dbReference>
<dbReference type="InterPro" id="IPR052904">
    <property type="entry name" value="Acyl-CoA_dehydrogenase-like"/>
</dbReference>
<dbReference type="InterPro" id="IPR036250">
    <property type="entry name" value="AcylCo_DH-like_C"/>
</dbReference>
<name>A0AAN8EVK5_9EURO</name>
<comment type="caution">
    <text evidence="7">The sequence shown here is derived from an EMBL/GenBank/DDBJ whole genome shotgun (WGS) entry which is preliminary data.</text>
</comment>
<evidence type="ECO:0000256" key="3">
    <source>
        <dbReference type="ARBA" id="ARBA00022827"/>
    </source>
</evidence>
<dbReference type="EMBL" id="JAKLMC020000004">
    <property type="protein sequence ID" value="KAK5956970.1"/>
    <property type="molecule type" value="Genomic_DNA"/>
</dbReference>
<sequence length="667" mass="72285">MAAKPERQPSSATAGFFQTYPIIPPAYTSQNQQGNAQTGPLPSDDAVLTNILKLYLPNPLPTALDQSIHDFARTCLDPTTLRLMVDCETNHPTLHPLNTFGEVNNTNALHTSEGWRGLKDIQTKSGIVAHAYRSVPEAGEYNRRIHQFALAHLWSPSCASVSCPAAMSDGAAILLSKHLSASANSSTAGQDPEMLRKVLQGAYDRLVSFDPSYAWTSGQWMTERPGGSDVSRTETLARLGSTEELAAEKAAFGGAETDGVGMPLGPYIIDGFKWFSSATDADMVVLLAQTSKGLSAFYAPMRRTKIMSDGSKVSFMNGIRISRLKNKLGTKGLPTAELEIKGMRGWLIGEEGKGVKKISAILNATRLWTACGAVGGWGRALAVSRAYAKVRKIKGEQVLAENKQHLRWMAGETVKYRACTHLAFLGVALLGIAESGWESAAKGTKAGSWLPKDKTEADSLLRILTPVMKAECSLWSNWGLRECMESLGGVGYCENLEDGGVMNIARIVRDNAVNSIWEGTTNILSEDFVRVVKGRAGGEAIASLDRLIEALVGAVATDLADSAHLVRRQWNALKAWLSSTATEEVLYQGRDVLQQVQELVCALLLMIDARNTGDPLDKVIANRWISSRVEQGKKSLHKQSLEVESENDAHIVLGIPPTRAGRTQSKL</sequence>
<keyword evidence="8" id="KW-1185">Reference proteome</keyword>
<accession>A0AAN8EVK5</accession>
<gene>
    <name evidence="7" type="ORF">OHC33_002459</name>
</gene>
<organism evidence="7 8">
    <name type="scientific">Knufia fluminis</name>
    <dbReference type="NCBI Taxonomy" id="191047"/>
    <lineage>
        <taxon>Eukaryota</taxon>
        <taxon>Fungi</taxon>
        <taxon>Dikarya</taxon>
        <taxon>Ascomycota</taxon>
        <taxon>Pezizomycotina</taxon>
        <taxon>Eurotiomycetes</taxon>
        <taxon>Chaetothyriomycetidae</taxon>
        <taxon>Chaetothyriales</taxon>
        <taxon>Trichomeriaceae</taxon>
        <taxon>Knufia</taxon>
    </lineage>
</organism>
<reference evidence="7 8" key="1">
    <citation type="submission" date="2022-12" db="EMBL/GenBank/DDBJ databases">
        <title>Genomic features and morphological characterization of a novel Knufia sp. strain isolated from spacecraft assembly facility.</title>
        <authorList>
            <person name="Teixeira M."/>
            <person name="Chander A.M."/>
            <person name="Stajich J.E."/>
            <person name="Venkateswaran K."/>
        </authorList>
    </citation>
    <scope>NUCLEOTIDE SEQUENCE [LARGE SCALE GENOMIC DNA]</scope>
    <source>
        <strain evidence="7 8">FJI-L2-BK-P2</strain>
    </source>
</reference>
<evidence type="ECO:0000259" key="6">
    <source>
        <dbReference type="Pfam" id="PF02770"/>
    </source>
</evidence>
<dbReference type="SUPFAM" id="SSF56645">
    <property type="entry name" value="Acyl-CoA dehydrogenase NM domain-like"/>
    <property type="match status" value="1"/>
</dbReference>
<dbReference type="Gene3D" id="2.40.110.20">
    <property type="match status" value="1"/>
</dbReference>
<evidence type="ECO:0008006" key="9">
    <source>
        <dbReference type="Google" id="ProtNLM"/>
    </source>
</evidence>
<comment type="similarity">
    <text evidence="1 4">Belongs to the acyl-CoA dehydrogenase family.</text>
</comment>
<dbReference type="InterPro" id="IPR006091">
    <property type="entry name" value="Acyl-CoA_Oxase/DH_mid-dom"/>
</dbReference>
<keyword evidence="3 4" id="KW-0274">FAD</keyword>
<evidence type="ECO:0000256" key="1">
    <source>
        <dbReference type="ARBA" id="ARBA00009347"/>
    </source>
</evidence>
<protein>
    <recommendedName>
        <fullName evidence="9">Acyl-CoA dehydrogenase</fullName>
    </recommendedName>
</protein>
<dbReference type="InterPro" id="IPR009075">
    <property type="entry name" value="AcylCo_DH/oxidase_C"/>
</dbReference>
<dbReference type="SUPFAM" id="SSF47203">
    <property type="entry name" value="Acyl-CoA dehydrogenase C-terminal domain-like"/>
    <property type="match status" value="1"/>
</dbReference>
<dbReference type="GO" id="GO:0003995">
    <property type="term" value="F:acyl-CoA dehydrogenase activity"/>
    <property type="evidence" value="ECO:0007669"/>
    <property type="project" value="TreeGrafter"/>
</dbReference>
<evidence type="ECO:0000313" key="7">
    <source>
        <dbReference type="EMBL" id="KAK5956970.1"/>
    </source>
</evidence>
<evidence type="ECO:0000256" key="4">
    <source>
        <dbReference type="RuleBase" id="RU362125"/>
    </source>
</evidence>
<dbReference type="PANTHER" id="PTHR42707">
    <property type="entry name" value="ACYL-COA DEHYDROGENASE"/>
    <property type="match status" value="1"/>
</dbReference>
<dbReference type="InterPro" id="IPR009100">
    <property type="entry name" value="AcylCoA_DH/oxidase_NM_dom_sf"/>
</dbReference>
<evidence type="ECO:0000259" key="5">
    <source>
        <dbReference type="Pfam" id="PF00441"/>
    </source>
</evidence>
<evidence type="ECO:0000256" key="2">
    <source>
        <dbReference type="ARBA" id="ARBA00022630"/>
    </source>
</evidence>